<sequence length="201" mass="21423">MLLRLMRAAALAVVAFVSGCALTTERIDIGYTPQAAPSAVPGASDVTVSVDVIDDRPDRSRVSSKKNGYGMEMAPILANEDVAVTVRKAIETELAHRGFTLSSTSALVQVSGDLTRFYNDHKMGFFAGDAVADFNLSVRVKSKDGEVLYDRQIVTQGIEPMTQLATGNNARIALEKALQDGMAKLFGDAQFLAALPKAAAK</sequence>
<dbReference type="InterPro" id="IPR005619">
    <property type="entry name" value="Uncharacterised_YajG"/>
</dbReference>
<dbReference type="RefSeq" id="WP_182529765.1">
    <property type="nucleotide sequence ID" value="NZ_JACGXL010000001.1"/>
</dbReference>
<dbReference type="AlphaFoldDB" id="A0A839F3D8"/>
<proteinExistence type="predicted"/>
<evidence type="ECO:0000313" key="3">
    <source>
        <dbReference type="Proteomes" id="UP000550401"/>
    </source>
</evidence>
<reference evidence="2 3" key="1">
    <citation type="submission" date="2020-07" db="EMBL/GenBank/DDBJ databases">
        <title>Genomic Encyclopedia of Type Strains, Phase IV (KMG-V): Genome sequencing to study the core and pangenomes of soil and plant-associated prokaryotes.</title>
        <authorList>
            <person name="Whitman W."/>
        </authorList>
    </citation>
    <scope>NUCLEOTIDE SEQUENCE [LARGE SCALE GENOMIC DNA]</scope>
    <source>
        <strain evidence="2 3">RH2WT43</strain>
    </source>
</reference>
<dbReference type="Pfam" id="PF03923">
    <property type="entry name" value="Lipoprotein_16"/>
    <property type="match status" value="1"/>
</dbReference>
<gene>
    <name evidence="2" type="ORF">FHW12_000902</name>
</gene>
<feature type="signal peptide" evidence="1">
    <location>
        <begin position="1"/>
        <end position="23"/>
    </location>
</feature>
<dbReference type="EMBL" id="JACGXL010000001">
    <property type="protein sequence ID" value="MBA8886711.1"/>
    <property type="molecule type" value="Genomic_DNA"/>
</dbReference>
<keyword evidence="1" id="KW-0732">Signal</keyword>
<dbReference type="Proteomes" id="UP000550401">
    <property type="component" value="Unassembled WGS sequence"/>
</dbReference>
<keyword evidence="2" id="KW-0449">Lipoprotein</keyword>
<comment type="caution">
    <text evidence="2">The sequence shown here is derived from an EMBL/GenBank/DDBJ whole genome shotgun (WGS) entry which is preliminary data.</text>
</comment>
<accession>A0A839F3D8</accession>
<feature type="chain" id="PRO_5033033533" evidence="1">
    <location>
        <begin position="24"/>
        <end position="201"/>
    </location>
</feature>
<evidence type="ECO:0000256" key="1">
    <source>
        <dbReference type="SAM" id="SignalP"/>
    </source>
</evidence>
<dbReference type="PROSITE" id="PS51257">
    <property type="entry name" value="PROKAR_LIPOPROTEIN"/>
    <property type="match status" value="1"/>
</dbReference>
<organism evidence="2 3">
    <name type="scientific">Dokdonella fugitiva</name>
    <dbReference type="NCBI Taxonomy" id="328517"/>
    <lineage>
        <taxon>Bacteria</taxon>
        <taxon>Pseudomonadati</taxon>
        <taxon>Pseudomonadota</taxon>
        <taxon>Gammaproteobacteria</taxon>
        <taxon>Lysobacterales</taxon>
        <taxon>Rhodanobacteraceae</taxon>
        <taxon>Dokdonella</taxon>
    </lineage>
</organism>
<evidence type="ECO:0000313" key="2">
    <source>
        <dbReference type="EMBL" id="MBA8886711.1"/>
    </source>
</evidence>
<protein>
    <submittedName>
        <fullName evidence="2">Putative lipoprotein</fullName>
    </submittedName>
</protein>
<keyword evidence="3" id="KW-1185">Reference proteome</keyword>
<name>A0A839F3D8_9GAMM</name>